<evidence type="ECO:0000256" key="1">
    <source>
        <dbReference type="ARBA" id="ARBA00022679"/>
    </source>
</evidence>
<organism evidence="5 6">
    <name type="scientific">Planobispora longispora</name>
    <dbReference type="NCBI Taxonomy" id="28887"/>
    <lineage>
        <taxon>Bacteria</taxon>
        <taxon>Bacillati</taxon>
        <taxon>Actinomycetota</taxon>
        <taxon>Actinomycetes</taxon>
        <taxon>Streptosporangiales</taxon>
        <taxon>Streptosporangiaceae</taxon>
        <taxon>Planobispora</taxon>
    </lineage>
</organism>
<dbReference type="EMBL" id="BOOH01000060">
    <property type="protein sequence ID" value="GIH80551.1"/>
    <property type="molecule type" value="Genomic_DNA"/>
</dbReference>
<evidence type="ECO:0000259" key="4">
    <source>
        <dbReference type="PROSITE" id="PS51186"/>
    </source>
</evidence>
<dbReference type="SUPFAM" id="SSF55729">
    <property type="entry name" value="Acyl-CoA N-acyltransferases (Nat)"/>
    <property type="match status" value="1"/>
</dbReference>
<dbReference type="InterPro" id="IPR050832">
    <property type="entry name" value="Bact_Acetyltransf"/>
</dbReference>
<name>A0A8J3WA72_9ACTN</name>
<evidence type="ECO:0000313" key="5">
    <source>
        <dbReference type="EMBL" id="GIH80551.1"/>
    </source>
</evidence>
<dbReference type="InterPro" id="IPR016181">
    <property type="entry name" value="Acyl_CoA_acyltransferase"/>
</dbReference>
<dbReference type="InterPro" id="IPR000182">
    <property type="entry name" value="GNAT_dom"/>
</dbReference>
<accession>A0A8J3WA72</accession>
<evidence type="ECO:0000313" key="6">
    <source>
        <dbReference type="Proteomes" id="UP000616724"/>
    </source>
</evidence>
<dbReference type="PANTHER" id="PTHR43877:SF2">
    <property type="entry name" value="AMINOALKYLPHOSPHONATE N-ACETYLTRANSFERASE-RELATED"/>
    <property type="match status" value="1"/>
</dbReference>
<reference evidence="5 6" key="1">
    <citation type="submission" date="2021-01" db="EMBL/GenBank/DDBJ databases">
        <title>Whole genome shotgun sequence of Planobispora longispora NBRC 13918.</title>
        <authorList>
            <person name="Komaki H."/>
            <person name="Tamura T."/>
        </authorList>
    </citation>
    <scope>NUCLEOTIDE SEQUENCE [LARGE SCALE GENOMIC DNA]</scope>
    <source>
        <strain evidence="5 6">NBRC 13918</strain>
    </source>
</reference>
<proteinExistence type="predicted"/>
<gene>
    <name evidence="5" type="ORF">Plo01_69800</name>
</gene>
<evidence type="ECO:0000256" key="3">
    <source>
        <dbReference type="SAM" id="MobiDB-lite"/>
    </source>
</evidence>
<dbReference type="PROSITE" id="PS51186">
    <property type="entry name" value="GNAT"/>
    <property type="match status" value="1"/>
</dbReference>
<keyword evidence="6" id="KW-1185">Reference proteome</keyword>
<sequence length="204" mass="21590">MNTIDRLSAEDFPDSVEELAALLAETVGDGASMGFLNPFDQETAAVWWKAQAPAVAEGSLAVWVCRDTGGISATISLVLTGKPNGRHRAEIVKLMVHPGARGRGLARRLLATAEAAAAEAGIALLLLDTETGSAAEHLYLAEGWTRYGIVPAYAASPDGPLKDCSFFYKRLASGPDLPGHLDRDRELTGLRPHPAVRPAVPGRP</sequence>
<dbReference type="Gene3D" id="3.40.630.30">
    <property type="match status" value="1"/>
</dbReference>
<dbReference type="CDD" id="cd04301">
    <property type="entry name" value="NAT_SF"/>
    <property type="match status" value="1"/>
</dbReference>
<evidence type="ECO:0000256" key="2">
    <source>
        <dbReference type="ARBA" id="ARBA00023315"/>
    </source>
</evidence>
<keyword evidence="1" id="KW-0808">Transferase</keyword>
<dbReference type="Proteomes" id="UP000616724">
    <property type="component" value="Unassembled WGS sequence"/>
</dbReference>
<comment type="caution">
    <text evidence="5">The sequence shown here is derived from an EMBL/GenBank/DDBJ whole genome shotgun (WGS) entry which is preliminary data.</text>
</comment>
<dbReference type="GO" id="GO:0016747">
    <property type="term" value="F:acyltransferase activity, transferring groups other than amino-acyl groups"/>
    <property type="evidence" value="ECO:0007669"/>
    <property type="project" value="InterPro"/>
</dbReference>
<feature type="compositionally biased region" description="Basic and acidic residues" evidence="3">
    <location>
        <begin position="179"/>
        <end position="188"/>
    </location>
</feature>
<keyword evidence="2" id="KW-0012">Acyltransferase</keyword>
<dbReference type="Pfam" id="PF00583">
    <property type="entry name" value="Acetyltransf_1"/>
    <property type="match status" value="1"/>
</dbReference>
<dbReference type="RefSeq" id="WP_203894970.1">
    <property type="nucleotide sequence ID" value="NZ_BOOH01000060.1"/>
</dbReference>
<protein>
    <submittedName>
        <fullName evidence="5">N-acetyltransferase</fullName>
    </submittedName>
</protein>
<dbReference type="AlphaFoldDB" id="A0A8J3WA72"/>
<dbReference type="PANTHER" id="PTHR43877">
    <property type="entry name" value="AMINOALKYLPHOSPHONATE N-ACETYLTRANSFERASE-RELATED-RELATED"/>
    <property type="match status" value="1"/>
</dbReference>
<feature type="domain" description="N-acetyltransferase" evidence="4">
    <location>
        <begin position="2"/>
        <end position="173"/>
    </location>
</feature>
<feature type="region of interest" description="Disordered" evidence="3">
    <location>
        <begin position="178"/>
        <end position="204"/>
    </location>
</feature>